<dbReference type="Proteomes" id="UP000765509">
    <property type="component" value="Unassembled WGS sequence"/>
</dbReference>
<dbReference type="EMBL" id="AVOT02133605">
    <property type="protein sequence ID" value="MBW0589279.1"/>
    <property type="molecule type" value="Genomic_DNA"/>
</dbReference>
<name>A0A9Q3Q8N9_9BASI</name>
<reference evidence="2" key="1">
    <citation type="submission" date="2021-03" db="EMBL/GenBank/DDBJ databases">
        <title>Draft genome sequence of rust myrtle Austropuccinia psidii MF-1, a brazilian biotype.</title>
        <authorList>
            <person name="Quecine M.C."/>
            <person name="Pachon D.M.R."/>
            <person name="Bonatelli M.L."/>
            <person name="Correr F.H."/>
            <person name="Franceschini L.M."/>
            <person name="Leite T.F."/>
            <person name="Margarido G.R.A."/>
            <person name="Almeida C.A."/>
            <person name="Ferrarezi J.A."/>
            <person name="Labate C.A."/>
        </authorList>
    </citation>
    <scope>NUCLEOTIDE SEQUENCE</scope>
    <source>
        <strain evidence="2">MF-1</strain>
    </source>
</reference>
<feature type="compositionally biased region" description="Polar residues" evidence="1">
    <location>
        <begin position="1"/>
        <end position="17"/>
    </location>
</feature>
<proteinExistence type="predicted"/>
<comment type="caution">
    <text evidence="2">The sequence shown here is derived from an EMBL/GenBank/DDBJ whole genome shotgun (WGS) entry which is preliminary data.</text>
</comment>
<protein>
    <submittedName>
        <fullName evidence="2">Uncharacterized protein</fullName>
    </submittedName>
</protein>
<evidence type="ECO:0000256" key="1">
    <source>
        <dbReference type="SAM" id="MobiDB-lite"/>
    </source>
</evidence>
<dbReference type="AlphaFoldDB" id="A0A9Q3Q8N9"/>
<gene>
    <name evidence="2" type="ORF">O181_128994</name>
</gene>
<keyword evidence="3" id="KW-1185">Reference proteome</keyword>
<organism evidence="2 3">
    <name type="scientific">Austropuccinia psidii MF-1</name>
    <dbReference type="NCBI Taxonomy" id="1389203"/>
    <lineage>
        <taxon>Eukaryota</taxon>
        <taxon>Fungi</taxon>
        <taxon>Dikarya</taxon>
        <taxon>Basidiomycota</taxon>
        <taxon>Pucciniomycotina</taxon>
        <taxon>Pucciniomycetes</taxon>
        <taxon>Pucciniales</taxon>
        <taxon>Sphaerophragmiaceae</taxon>
        <taxon>Austropuccinia</taxon>
    </lineage>
</organism>
<accession>A0A9Q3Q8N9</accession>
<feature type="region of interest" description="Disordered" evidence="1">
    <location>
        <begin position="1"/>
        <end position="111"/>
    </location>
</feature>
<sequence length="111" mass="11870">MENTQAEGSRRQISPHQTQRKPSRKWAITQLWPPHSSPQGGYSKPSLGWIHHPGPPLQLLGDHGLGGPGPPMGPGHVGEVMGHRANLWSHDTPGSPEHLGPGAHFCPGGLQ</sequence>
<evidence type="ECO:0000313" key="2">
    <source>
        <dbReference type="EMBL" id="MBW0589279.1"/>
    </source>
</evidence>
<evidence type="ECO:0000313" key="3">
    <source>
        <dbReference type="Proteomes" id="UP000765509"/>
    </source>
</evidence>